<feature type="domain" description="DNA mismatch repair proteins mutS family" evidence="6">
    <location>
        <begin position="779"/>
        <end position="795"/>
    </location>
</feature>
<dbReference type="GO" id="GO:0030983">
    <property type="term" value="F:mismatched DNA binding"/>
    <property type="evidence" value="ECO:0007669"/>
    <property type="project" value="InterPro"/>
</dbReference>
<reference evidence="7 8" key="1">
    <citation type="journal article" date="2015" name="Front. Microbiol.">
        <title>Genome sequence of the plant growth promoting endophytic yeast Rhodotorula graminis WP1.</title>
        <authorList>
            <person name="Firrincieli A."/>
            <person name="Otillar R."/>
            <person name="Salamov A."/>
            <person name="Schmutz J."/>
            <person name="Khan Z."/>
            <person name="Redman R.S."/>
            <person name="Fleck N.D."/>
            <person name="Lindquist E."/>
            <person name="Grigoriev I.V."/>
            <person name="Doty S.L."/>
        </authorList>
    </citation>
    <scope>NUCLEOTIDE SEQUENCE [LARGE SCALE GENOMIC DNA]</scope>
    <source>
        <strain evidence="7 8">WP1</strain>
    </source>
</reference>
<gene>
    <name evidence="7" type="ORF">RHOBADRAFT_56505</name>
</gene>
<dbReference type="OMA" id="CSVYFMP"/>
<feature type="compositionally biased region" description="Acidic residues" evidence="5">
    <location>
        <begin position="63"/>
        <end position="72"/>
    </location>
</feature>
<feature type="compositionally biased region" description="Basic and acidic residues" evidence="5">
    <location>
        <begin position="25"/>
        <end position="55"/>
    </location>
</feature>
<dbReference type="InterPro" id="IPR027417">
    <property type="entry name" value="P-loop_NTPase"/>
</dbReference>
<feature type="compositionally biased region" description="Low complexity" evidence="5">
    <location>
        <begin position="1"/>
        <end position="14"/>
    </location>
</feature>
<dbReference type="OrthoDB" id="29596at2759"/>
<keyword evidence="2" id="KW-0547">Nucleotide-binding</keyword>
<keyword evidence="8" id="KW-1185">Reference proteome</keyword>
<evidence type="ECO:0000313" key="7">
    <source>
        <dbReference type="EMBL" id="KPV71673.1"/>
    </source>
</evidence>
<proteinExistence type="inferred from homology"/>
<protein>
    <recommendedName>
        <fullName evidence="6">DNA mismatch repair proteins mutS family domain-containing protein</fullName>
    </recommendedName>
</protein>
<feature type="region of interest" description="Disordered" evidence="5">
    <location>
        <begin position="1"/>
        <end position="72"/>
    </location>
</feature>
<dbReference type="CDD" id="cd03281">
    <property type="entry name" value="ABC_MSH5_euk"/>
    <property type="match status" value="1"/>
</dbReference>
<dbReference type="Gene3D" id="1.10.1420.10">
    <property type="match status" value="1"/>
</dbReference>
<dbReference type="AlphaFoldDB" id="A0A0P9F7L9"/>
<dbReference type="Pfam" id="PF05192">
    <property type="entry name" value="MutS_III"/>
    <property type="match status" value="1"/>
</dbReference>
<dbReference type="InterPro" id="IPR036187">
    <property type="entry name" value="DNA_mismatch_repair_MutS_sf"/>
</dbReference>
<dbReference type="GO" id="GO:0140664">
    <property type="term" value="F:ATP-dependent DNA damage sensor activity"/>
    <property type="evidence" value="ECO:0007669"/>
    <property type="project" value="InterPro"/>
</dbReference>
<accession>A0A0P9F7L9</accession>
<evidence type="ECO:0000256" key="1">
    <source>
        <dbReference type="ARBA" id="ARBA00006271"/>
    </source>
</evidence>
<name>A0A0P9F7L9_RHOGW</name>
<evidence type="ECO:0000259" key="6">
    <source>
        <dbReference type="PROSITE" id="PS00486"/>
    </source>
</evidence>
<keyword evidence="4" id="KW-0238">DNA-binding</keyword>
<dbReference type="SMART" id="SM00534">
    <property type="entry name" value="MUTSac"/>
    <property type="match status" value="1"/>
</dbReference>
<keyword evidence="3" id="KW-0067">ATP-binding</keyword>
<comment type="similarity">
    <text evidence="1">Belongs to the DNA mismatch repair MutS family.</text>
</comment>
<dbReference type="Pfam" id="PF00488">
    <property type="entry name" value="MutS_V"/>
    <property type="match status" value="1"/>
</dbReference>
<evidence type="ECO:0000313" key="8">
    <source>
        <dbReference type="Proteomes" id="UP000053890"/>
    </source>
</evidence>
<dbReference type="Proteomes" id="UP000053890">
    <property type="component" value="Unassembled WGS sequence"/>
</dbReference>
<evidence type="ECO:0000256" key="3">
    <source>
        <dbReference type="ARBA" id="ARBA00022840"/>
    </source>
</evidence>
<dbReference type="GO" id="GO:0005524">
    <property type="term" value="F:ATP binding"/>
    <property type="evidence" value="ECO:0007669"/>
    <property type="project" value="UniProtKB-KW"/>
</dbReference>
<sequence length="978" mass="106645">MSHRAPSTRATPASLPSPTPAPHSLARDDLDDTTRKLRWGDAQVHEVDEVDDGHAARTAQGQQEDDEVGERDEVEGGVLAITSVKGKVGCCFYDPVTDKLSVLEDQQDSADWDLTALLVEQLLPATVITSSTADAAFLETLDAQLAALPANAFSSAASTSGVTGDTNTRLEYRPTREFYAGQGKYALSQLHIHEGGWYASGERERDDFDSGYDSGLGVDGDLEQGFNDAYAFDDRPTKRRKTSAAGNPDGEVSRRNQELRVEAFLNSLCTSSLMVGCAGALLNHLHKTRSDLGELSDGIQVKGLELIKLDKIMLVNSDALTSLQIFQDEAHAATGSSATKEGLSLFGIVNIARTPLGKLLMRQWFIRPSLELDVIEARHDAVECFIRDENQPAIDAVEANFKHIKNVRRVLKAIASGDGSLSDWQAIWMFVYGSIQIRDAILSLEHRQSVEIVDKFLDSFDSLAFKDLGEIINNVIDWQESQLTQGKVCIRPGIDAELDKLRRRYAGLESFLSSVAKDVAFDLPRELAKDLSLVYFPQLGYLITIANEPNVTDADKYGAFGWDFQFVTEQQAYFKSSKCRDLDRHIGDLQCFISDKEIEILHALVGHVLELQGQMLSAADALAELDCLIAFAGASRLYDWVRPVMTEDAVCKIIKGRHPLAELCVETFVPNGTSLVGGQATIKPDSEQEVELCGDEDKSMIILTGANFSGKSVYLKQVALITFMAHIGCFVPAEDALIGLTDRLMTRVSTRESVTRGSSAFMIDLQQIAFALRNLTPRSLLVLDEFGKGTEADDGAGLFCGVIEHLLGLGRDAPRVVVATHFQHVFLNGLLSRKLPATLAHMEIRVDESTAGSSSAETKGVESVAYLYRLAPGLALSSHATSLASLFGLSPDVLLRAEEVSHAVSTFSLDALALSDEAQMSAAERDELREVEACARRFVGLELGAAREGEGQDGVEELKERLRWVLDGEGGGFEDGTT</sequence>
<dbReference type="InterPro" id="IPR007696">
    <property type="entry name" value="DNA_mismatch_repair_MutS_core"/>
</dbReference>
<dbReference type="PIRSF" id="PIRSF037677">
    <property type="entry name" value="DNA_mis_repair_Msh6"/>
    <property type="match status" value="1"/>
</dbReference>
<evidence type="ECO:0000256" key="4">
    <source>
        <dbReference type="ARBA" id="ARBA00023125"/>
    </source>
</evidence>
<evidence type="ECO:0000256" key="2">
    <source>
        <dbReference type="ARBA" id="ARBA00022741"/>
    </source>
</evidence>
<dbReference type="InterPro" id="IPR017261">
    <property type="entry name" value="DNA_mismatch_repair_MutS/MSH"/>
</dbReference>
<dbReference type="Gene3D" id="3.40.50.300">
    <property type="entry name" value="P-loop containing nucleotide triphosphate hydrolases"/>
    <property type="match status" value="1"/>
</dbReference>
<evidence type="ECO:0000256" key="5">
    <source>
        <dbReference type="SAM" id="MobiDB-lite"/>
    </source>
</evidence>
<dbReference type="STRING" id="578459.A0A0P9F7L9"/>
<organism evidence="7 8">
    <name type="scientific">Rhodotorula graminis (strain WP1)</name>
    <dbReference type="NCBI Taxonomy" id="578459"/>
    <lineage>
        <taxon>Eukaryota</taxon>
        <taxon>Fungi</taxon>
        <taxon>Dikarya</taxon>
        <taxon>Basidiomycota</taxon>
        <taxon>Pucciniomycotina</taxon>
        <taxon>Microbotryomycetes</taxon>
        <taxon>Sporidiobolales</taxon>
        <taxon>Sporidiobolaceae</taxon>
        <taxon>Rhodotorula</taxon>
    </lineage>
</organism>
<dbReference type="EMBL" id="KQ474092">
    <property type="protein sequence ID" value="KPV71673.1"/>
    <property type="molecule type" value="Genomic_DNA"/>
</dbReference>
<dbReference type="GeneID" id="28978827"/>
<dbReference type="PANTHER" id="PTHR11361">
    <property type="entry name" value="DNA MISMATCH REPAIR PROTEIN MUTS FAMILY MEMBER"/>
    <property type="match status" value="1"/>
</dbReference>
<dbReference type="SMART" id="SM00533">
    <property type="entry name" value="MUTSd"/>
    <property type="match status" value="1"/>
</dbReference>
<dbReference type="InterPro" id="IPR000432">
    <property type="entry name" value="DNA_mismatch_repair_MutS_C"/>
</dbReference>
<dbReference type="PANTHER" id="PTHR11361:SF20">
    <property type="entry name" value="MUTS PROTEIN HOMOLOG 5"/>
    <property type="match status" value="1"/>
</dbReference>
<dbReference type="SUPFAM" id="SSF52540">
    <property type="entry name" value="P-loop containing nucleoside triphosphate hydrolases"/>
    <property type="match status" value="1"/>
</dbReference>
<dbReference type="SUPFAM" id="SSF48334">
    <property type="entry name" value="DNA repair protein MutS, domain III"/>
    <property type="match status" value="1"/>
</dbReference>
<dbReference type="GO" id="GO:0051026">
    <property type="term" value="P:chiasma assembly"/>
    <property type="evidence" value="ECO:0007669"/>
    <property type="project" value="TreeGrafter"/>
</dbReference>
<dbReference type="GO" id="GO:0005634">
    <property type="term" value="C:nucleus"/>
    <property type="evidence" value="ECO:0007669"/>
    <property type="project" value="TreeGrafter"/>
</dbReference>
<dbReference type="RefSeq" id="XP_018267722.1">
    <property type="nucleotide sequence ID" value="XM_018418380.1"/>
</dbReference>
<dbReference type="GO" id="GO:0006298">
    <property type="term" value="P:mismatch repair"/>
    <property type="evidence" value="ECO:0007669"/>
    <property type="project" value="InterPro"/>
</dbReference>
<dbReference type="PROSITE" id="PS00486">
    <property type="entry name" value="DNA_MISMATCH_REPAIR_2"/>
    <property type="match status" value="1"/>
</dbReference>
<dbReference type="InterPro" id="IPR045076">
    <property type="entry name" value="MutS"/>
</dbReference>